<dbReference type="OrthoDB" id="5813772at2759"/>
<dbReference type="AlphaFoldDB" id="A0A2A2JV44"/>
<dbReference type="Proteomes" id="UP000218231">
    <property type="component" value="Unassembled WGS sequence"/>
</dbReference>
<feature type="transmembrane region" description="Helical" evidence="2">
    <location>
        <begin position="242"/>
        <end position="264"/>
    </location>
</feature>
<feature type="region of interest" description="Disordered" evidence="1">
    <location>
        <begin position="352"/>
        <end position="390"/>
    </location>
</feature>
<feature type="region of interest" description="Disordered" evidence="1">
    <location>
        <begin position="192"/>
        <end position="228"/>
    </location>
</feature>
<keyword evidence="2" id="KW-0472">Membrane</keyword>
<keyword evidence="2" id="KW-1133">Transmembrane helix</keyword>
<accession>A0A2A2JV44</accession>
<dbReference type="GO" id="GO:0005892">
    <property type="term" value="C:acetylcholine-gated channel complex"/>
    <property type="evidence" value="ECO:0007669"/>
    <property type="project" value="InterPro"/>
</dbReference>
<evidence type="ECO:0000256" key="3">
    <source>
        <dbReference type="SAM" id="SignalP"/>
    </source>
</evidence>
<dbReference type="InterPro" id="IPR033438">
    <property type="entry name" value="MOLO1"/>
</dbReference>
<organism evidence="4 5">
    <name type="scientific">Diploscapter pachys</name>
    <dbReference type="NCBI Taxonomy" id="2018661"/>
    <lineage>
        <taxon>Eukaryota</taxon>
        <taxon>Metazoa</taxon>
        <taxon>Ecdysozoa</taxon>
        <taxon>Nematoda</taxon>
        <taxon>Chromadorea</taxon>
        <taxon>Rhabditida</taxon>
        <taxon>Rhabditina</taxon>
        <taxon>Rhabditomorpha</taxon>
        <taxon>Rhabditoidea</taxon>
        <taxon>Rhabditidae</taxon>
        <taxon>Diploscapter</taxon>
    </lineage>
</organism>
<dbReference type="Gene3D" id="3.10.310.50">
    <property type="match status" value="1"/>
</dbReference>
<evidence type="ECO:0000313" key="5">
    <source>
        <dbReference type="Proteomes" id="UP000218231"/>
    </source>
</evidence>
<dbReference type="STRING" id="2018661.A0A2A2JV44"/>
<keyword evidence="5" id="KW-1185">Reference proteome</keyword>
<keyword evidence="3" id="KW-0732">Signal</keyword>
<dbReference type="EMBL" id="LIAE01010204">
    <property type="protein sequence ID" value="PAV65547.1"/>
    <property type="molecule type" value="Genomic_DNA"/>
</dbReference>
<reference evidence="4 5" key="1">
    <citation type="journal article" date="2017" name="Curr. Biol.">
        <title>Genome architecture and evolution of a unichromosomal asexual nematode.</title>
        <authorList>
            <person name="Fradin H."/>
            <person name="Zegar C."/>
            <person name="Gutwein M."/>
            <person name="Lucas J."/>
            <person name="Kovtun M."/>
            <person name="Corcoran D."/>
            <person name="Baugh L.R."/>
            <person name="Kiontke K."/>
            <person name="Gunsalus K."/>
            <person name="Fitch D.H."/>
            <person name="Piano F."/>
        </authorList>
    </citation>
    <scope>NUCLEOTIDE SEQUENCE [LARGE SCALE GENOMIC DNA]</scope>
    <source>
        <strain evidence="4">PF1309</strain>
    </source>
</reference>
<evidence type="ECO:0000256" key="1">
    <source>
        <dbReference type="SAM" id="MobiDB-lite"/>
    </source>
</evidence>
<evidence type="ECO:0000313" key="4">
    <source>
        <dbReference type="EMBL" id="PAV65547.1"/>
    </source>
</evidence>
<name>A0A2A2JV44_9BILA</name>
<sequence length="390" mass="41051">MGDLTLARLLFPLLLSIALASQLAFAQQKWNAGNYPNPMINFKQCGMKMSSLICDPDGVLSESDRYRLNHELQPLETRTRQDRAPSFCEKKGVTALMAVARRVQDGNQQTVKDMANRMLKSWSIDPQCQKAVVFVLSVEDKKFWIARDDATPVYDNELQEIFQQSKSLLGSGQVSQGLQNIMRGIWEKAVSKQSQSNHPSGGGGKQKPFQPQPQPPFSGGGGKDKSSGGGGSSIFSSLGLKFWLILFLIVLPILLCCCCIYCCCCRGRGGGDRSQVPTDPGYAEGGGRRAGGGGGSMFNNILGSFGGAGIGSMLGNFLSNRNRGGGGGEMGGMGGGSYPMGGSGGGSNYDYQGGGAYPAGPQPGYGDNSGQGGGLYPSAKIKSEGAGGDF</sequence>
<dbReference type="PANTHER" id="PTHR33748">
    <property type="entry name" value="PROTEIN CBG04600"/>
    <property type="match status" value="1"/>
</dbReference>
<gene>
    <name evidence="4" type="ORF">WR25_00826</name>
</gene>
<protein>
    <recommendedName>
        <fullName evidence="6">TPM domain-containing protein</fullName>
    </recommendedName>
</protein>
<proteinExistence type="predicted"/>
<keyword evidence="2" id="KW-0812">Transmembrane</keyword>
<dbReference type="PANTHER" id="PTHR33748:SF6">
    <property type="entry name" value="TPM_PHOSPHATASE DOMAIN-CONTAINING PROTEIN"/>
    <property type="match status" value="1"/>
</dbReference>
<feature type="signal peptide" evidence="3">
    <location>
        <begin position="1"/>
        <end position="20"/>
    </location>
</feature>
<dbReference type="Pfam" id="PF17175">
    <property type="entry name" value="MOLO1"/>
    <property type="match status" value="1"/>
</dbReference>
<feature type="chain" id="PRO_5012765060" description="TPM domain-containing protein" evidence="3">
    <location>
        <begin position="21"/>
        <end position="390"/>
    </location>
</feature>
<evidence type="ECO:0008006" key="6">
    <source>
        <dbReference type="Google" id="ProtNLM"/>
    </source>
</evidence>
<evidence type="ECO:0000256" key="2">
    <source>
        <dbReference type="SAM" id="Phobius"/>
    </source>
</evidence>
<comment type="caution">
    <text evidence="4">The sequence shown here is derived from an EMBL/GenBank/DDBJ whole genome shotgun (WGS) entry which is preliminary data.</text>
</comment>